<dbReference type="GO" id="GO:0005840">
    <property type="term" value="C:ribosome"/>
    <property type="evidence" value="ECO:0007669"/>
    <property type="project" value="UniProtKB-KW"/>
</dbReference>
<evidence type="ECO:0000256" key="6">
    <source>
        <dbReference type="RuleBase" id="RU003477"/>
    </source>
</evidence>
<dbReference type="InterPro" id="IPR057264">
    <property type="entry name" value="Ribosomal_uL24_C"/>
</dbReference>
<dbReference type="Gene3D" id="2.30.30.30">
    <property type="match status" value="1"/>
</dbReference>
<dbReference type="InterPro" id="IPR005825">
    <property type="entry name" value="Ribosomal_uL24_CS"/>
</dbReference>
<dbReference type="SUPFAM" id="SSF50104">
    <property type="entry name" value="Translation proteins SH3-like domain"/>
    <property type="match status" value="1"/>
</dbReference>
<protein>
    <recommendedName>
        <fullName evidence="4 5">Large ribosomal subunit protein uL24</fullName>
    </recommendedName>
</protein>
<evidence type="ECO:0000313" key="9">
    <source>
        <dbReference type="EMBL" id="ASG67385.1"/>
    </source>
</evidence>
<dbReference type="InterPro" id="IPR005824">
    <property type="entry name" value="KOW"/>
</dbReference>
<keyword evidence="5" id="KW-0699">rRNA-binding</keyword>
<evidence type="ECO:0000256" key="5">
    <source>
        <dbReference type="HAMAP-Rule" id="MF_01326"/>
    </source>
</evidence>
<evidence type="ECO:0000256" key="3">
    <source>
        <dbReference type="ARBA" id="ARBA00023274"/>
    </source>
</evidence>
<keyword evidence="3 5" id="KW-0687">Ribonucleoprotein</keyword>
<evidence type="ECO:0000259" key="7">
    <source>
        <dbReference type="Pfam" id="PF00467"/>
    </source>
</evidence>
<comment type="subunit">
    <text evidence="5">Part of the 50S ribosomal subunit.</text>
</comment>
<dbReference type="CDD" id="cd06089">
    <property type="entry name" value="KOW_RPL26"/>
    <property type="match status" value="1"/>
</dbReference>
<dbReference type="NCBIfam" id="TIGR01079">
    <property type="entry name" value="rplX_bact"/>
    <property type="match status" value="1"/>
</dbReference>
<reference evidence="9 10" key="1">
    <citation type="submission" date="2017-06" db="EMBL/GenBank/DDBJ databases">
        <title>Complete genome of Francisella halioticida.</title>
        <authorList>
            <person name="Sjodin A."/>
        </authorList>
    </citation>
    <scope>NUCLEOTIDE SEQUENCE [LARGE SCALE GENOMIC DNA]</scope>
    <source>
        <strain evidence="9 10">DSM 23729</strain>
    </source>
</reference>
<dbReference type="InterPro" id="IPR003256">
    <property type="entry name" value="Ribosomal_uL24"/>
</dbReference>
<organism evidence="9 10">
    <name type="scientific">Francisella halioticida</name>
    <dbReference type="NCBI Taxonomy" id="549298"/>
    <lineage>
        <taxon>Bacteria</taxon>
        <taxon>Pseudomonadati</taxon>
        <taxon>Pseudomonadota</taxon>
        <taxon>Gammaproteobacteria</taxon>
        <taxon>Thiotrichales</taxon>
        <taxon>Francisellaceae</taxon>
        <taxon>Francisella</taxon>
    </lineage>
</organism>
<evidence type="ECO:0000256" key="1">
    <source>
        <dbReference type="ARBA" id="ARBA00010618"/>
    </source>
</evidence>
<dbReference type="PROSITE" id="PS01108">
    <property type="entry name" value="RIBOSOMAL_L24"/>
    <property type="match status" value="1"/>
</dbReference>
<dbReference type="InterPro" id="IPR041988">
    <property type="entry name" value="Ribosomal_uL24_KOW"/>
</dbReference>
<keyword evidence="2 5" id="KW-0689">Ribosomal protein</keyword>
<dbReference type="PANTHER" id="PTHR12903">
    <property type="entry name" value="MITOCHONDRIAL RIBOSOMAL PROTEIN L24"/>
    <property type="match status" value="1"/>
</dbReference>
<evidence type="ECO:0000259" key="8">
    <source>
        <dbReference type="Pfam" id="PF17136"/>
    </source>
</evidence>
<gene>
    <name evidence="5" type="primary">rplX</name>
    <name evidence="9" type="ORF">CDV26_02330</name>
</gene>
<proteinExistence type="inferred from homology"/>
<evidence type="ECO:0000256" key="2">
    <source>
        <dbReference type="ARBA" id="ARBA00022980"/>
    </source>
</evidence>
<keyword evidence="10" id="KW-1185">Reference proteome</keyword>
<keyword evidence="5" id="KW-0694">RNA-binding</keyword>
<dbReference type="RefSeq" id="WP_088771930.1">
    <property type="nucleotide sequence ID" value="NZ_CP022132.1"/>
</dbReference>
<dbReference type="InterPro" id="IPR008991">
    <property type="entry name" value="Translation_prot_SH3-like_sf"/>
</dbReference>
<dbReference type="Pfam" id="PF00467">
    <property type="entry name" value="KOW"/>
    <property type="match status" value="1"/>
</dbReference>
<comment type="function">
    <text evidence="5">One of the proteins that surrounds the polypeptide exit tunnel on the outside of the subunit.</text>
</comment>
<name>A0ABN5AVB7_9GAMM</name>
<dbReference type="HAMAP" id="MF_01326_B">
    <property type="entry name" value="Ribosomal_uL24_B"/>
    <property type="match status" value="1"/>
</dbReference>
<feature type="domain" description="Large ribosomal subunit protein uL24 C-terminal" evidence="8">
    <location>
        <begin position="39"/>
        <end position="102"/>
    </location>
</feature>
<dbReference type="Pfam" id="PF17136">
    <property type="entry name" value="ribosomal_L24"/>
    <property type="match status" value="1"/>
</dbReference>
<accession>A0ABN5AVB7</accession>
<dbReference type="Proteomes" id="UP000249910">
    <property type="component" value="Chromosome"/>
</dbReference>
<sequence>MNRLKKGDDVIVVAGKDKGRRGVVKSFANGDSLVLVEGINVVKKHVKPNPNKGVEGGVVEKELPVDASNVAIFNPTTEKADRVGYKFVDEKKVRYFKSNGELVDL</sequence>
<evidence type="ECO:0000256" key="4">
    <source>
        <dbReference type="ARBA" id="ARBA00035206"/>
    </source>
</evidence>
<evidence type="ECO:0000313" key="10">
    <source>
        <dbReference type="Proteomes" id="UP000249910"/>
    </source>
</evidence>
<dbReference type="InterPro" id="IPR014722">
    <property type="entry name" value="Rib_uL2_dom2"/>
</dbReference>
<dbReference type="EMBL" id="CP022132">
    <property type="protein sequence ID" value="ASG67385.1"/>
    <property type="molecule type" value="Genomic_DNA"/>
</dbReference>
<comment type="similarity">
    <text evidence="1 5 6">Belongs to the universal ribosomal protein uL24 family.</text>
</comment>
<feature type="domain" description="KOW" evidence="7">
    <location>
        <begin position="6"/>
        <end position="27"/>
    </location>
</feature>
<comment type="function">
    <text evidence="5">One of two assembly initiator proteins, it binds directly to the 5'-end of the 23S rRNA, where it nucleates assembly of the 50S subunit.</text>
</comment>